<evidence type="ECO:0000313" key="3">
    <source>
        <dbReference type="Proteomes" id="UP000620670"/>
    </source>
</evidence>
<accession>A0ABS0Y0F3</accession>
<reference evidence="3" key="1">
    <citation type="submission" date="2020-12" db="EMBL/GenBank/DDBJ databases">
        <title>Hymenobacter sp.</title>
        <authorList>
            <person name="Kim M.K."/>
        </authorList>
    </citation>
    <scope>NUCLEOTIDE SEQUENCE [LARGE SCALE GENOMIC DNA]</scope>
    <source>
        <strain evidence="3">BT325</strain>
    </source>
</reference>
<dbReference type="EMBL" id="JAELXT010000008">
    <property type="protein sequence ID" value="MBJ6125749.1"/>
    <property type="molecule type" value="Genomic_DNA"/>
</dbReference>
<feature type="transmembrane region" description="Helical" evidence="1">
    <location>
        <begin position="12"/>
        <end position="33"/>
    </location>
</feature>
<evidence type="ECO:0000256" key="1">
    <source>
        <dbReference type="SAM" id="Phobius"/>
    </source>
</evidence>
<dbReference type="Proteomes" id="UP000620670">
    <property type="component" value="Unassembled WGS sequence"/>
</dbReference>
<sequence>MHSSSHITLRLYPIWMIWTGRIFLYIALIFAPVAVVEWTLPLLPAALKENGKALLNGFAVPLLYALLYAFLHKMRARSQNFIIVVSILYGAIGIAEAQRAFTIGGLYHWFGAVLCPLYALSFAWLWHKGRIANQTALAASYLAEREAQIEIQAEAILRAQRLQRGPEADDRVP</sequence>
<proteinExistence type="predicted"/>
<keyword evidence="3" id="KW-1185">Reference proteome</keyword>
<keyword evidence="1" id="KW-1133">Transmembrane helix</keyword>
<feature type="transmembrane region" description="Helical" evidence="1">
    <location>
        <begin position="53"/>
        <end position="71"/>
    </location>
</feature>
<name>A0ABS0Y0F3_9HYPH</name>
<gene>
    <name evidence="2" type="ORF">JAO75_10070</name>
</gene>
<comment type="caution">
    <text evidence="2">The sequence shown here is derived from an EMBL/GenBank/DDBJ whole genome shotgun (WGS) entry which is preliminary data.</text>
</comment>
<evidence type="ECO:0000313" key="2">
    <source>
        <dbReference type="EMBL" id="MBJ6125749.1"/>
    </source>
</evidence>
<keyword evidence="1" id="KW-0812">Transmembrane</keyword>
<organism evidence="2 3">
    <name type="scientific">Microvirga splendida</name>
    <dbReference type="NCBI Taxonomy" id="2795727"/>
    <lineage>
        <taxon>Bacteria</taxon>
        <taxon>Pseudomonadati</taxon>
        <taxon>Pseudomonadota</taxon>
        <taxon>Alphaproteobacteria</taxon>
        <taxon>Hyphomicrobiales</taxon>
        <taxon>Methylobacteriaceae</taxon>
        <taxon>Microvirga</taxon>
    </lineage>
</organism>
<protein>
    <submittedName>
        <fullName evidence="2">Uncharacterized protein</fullName>
    </submittedName>
</protein>
<keyword evidence="1" id="KW-0472">Membrane</keyword>
<feature type="transmembrane region" description="Helical" evidence="1">
    <location>
        <begin position="78"/>
        <end position="95"/>
    </location>
</feature>
<dbReference type="RefSeq" id="WP_199048798.1">
    <property type="nucleotide sequence ID" value="NZ_JAELXT010000008.1"/>
</dbReference>
<feature type="transmembrane region" description="Helical" evidence="1">
    <location>
        <begin position="107"/>
        <end position="126"/>
    </location>
</feature>